<dbReference type="InterPro" id="IPR009318">
    <property type="entry name" value="Gustatory_rcpt"/>
</dbReference>
<keyword evidence="3" id="KW-1003">Cell membrane</keyword>
<evidence type="ECO:0000256" key="7">
    <source>
        <dbReference type="ARBA" id="ARBA00023170"/>
    </source>
</evidence>
<dbReference type="AlphaFoldDB" id="A2AX90"/>
<evidence type="ECO:0000256" key="3">
    <source>
        <dbReference type="ARBA" id="ARBA00022475"/>
    </source>
</evidence>
<evidence type="ECO:0000256" key="2">
    <source>
        <dbReference type="ARBA" id="ARBA00005327"/>
    </source>
</evidence>
<evidence type="ECO:0000256" key="6">
    <source>
        <dbReference type="ARBA" id="ARBA00023136"/>
    </source>
</evidence>
<feature type="transmembrane region" description="Helical" evidence="8">
    <location>
        <begin position="71"/>
        <end position="91"/>
    </location>
</feature>
<keyword evidence="5 8" id="KW-1133">Transmembrane helix</keyword>
<gene>
    <name evidence="9" type="primary">gr28</name>
</gene>
<organism evidence="9">
    <name type="scientific">Tribolium castaneum</name>
    <name type="common">Red flour beetle</name>
    <dbReference type="NCBI Taxonomy" id="7070"/>
    <lineage>
        <taxon>Eukaryota</taxon>
        <taxon>Metazoa</taxon>
        <taxon>Ecdysozoa</taxon>
        <taxon>Arthropoda</taxon>
        <taxon>Hexapoda</taxon>
        <taxon>Insecta</taxon>
        <taxon>Pterygota</taxon>
        <taxon>Neoptera</taxon>
        <taxon>Endopterygota</taxon>
        <taxon>Coleoptera</taxon>
        <taxon>Polyphaga</taxon>
        <taxon>Cucujiformia</taxon>
        <taxon>Tenebrionidae</taxon>
        <taxon>Tenebrionidae incertae sedis</taxon>
        <taxon>Tribolium</taxon>
    </lineage>
</organism>
<dbReference type="GO" id="GO:0005886">
    <property type="term" value="C:plasma membrane"/>
    <property type="evidence" value="ECO:0007669"/>
    <property type="project" value="UniProtKB-SubCell"/>
</dbReference>
<reference evidence="9" key="2">
    <citation type="journal article" date="2007" name="PLoS ONE">
        <title>A Family of Chemoreceptors in Tribolium castaneum (Tenebrionidae: Coleoptera).</title>
        <authorList>
            <person name="Abdel-Latief M."/>
        </authorList>
    </citation>
    <scope>NUCLEOTIDE SEQUENCE</scope>
</reference>
<dbReference type="GO" id="GO:0008527">
    <property type="term" value="F:taste receptor activity"/>
    <property type="evidence" value="ECO:0007669"/>
    <property type="project" value="InterPro"/>
</dbReference>
<feature type="transmembrane region" description="Helical" evidence="8">
    <location>
        <begin position="111"/>
        <end position="135"/>
    </location>
</feature>
<comment type="similarity">
    <text evidence="2">Belongs to the insect chemoreceptor superfamily. Gustatory receptor (GR) family. Gr5a subfamily.</text>
</comment>
<evidence type="ECO:0000313" key="9">
    <source>
        <dbReference type="EMBL" id="CAL23161.1"/>
    </source>
</evidence>
<proteinExistence type="inferred from homology"/>
<dbReference type="PANTHER" id="PTHR21421:SF29">
    <property type="entry name" value="GUSTATORY RECEPTOR 5A FOR TREHALOSE-RELATED"/>
    <property type="match status" value="1"/>
</dbReference>
<protein>
    <submittedName>
        <fullName evidence="9">Gustatory receptor candidate 28</fullName>
    </submittedName>
</protein>
<name>A2AX90_TRICA</name>
<dbReference type="PANTHER" id="PTHR21421">
    <property type="entry name" value="GUSTATORY RECEPTOR"/>
    <property type="match status" value="1"/>
</dbReference>
<feature type="transmembrane region" description="Helical" evidence="8">
    <location>
        <begin position="166"/>
        <end position="184"/>
    </location>
</feature>
<dbReference type="GO" id="GO:0050916">
    <property type="term" value="P:sensory perception of sweet taste"/>
    <property type="evidence" value="ECO:0007669"/>
    <property type="project" value="UniProtKB-ARBA"/>
</dbReference>
<evidence type="ECO:0000256" key="1">
    <source>
        <dbReference type="ARBA" id="ARBA00004651"/>
    </source>
</evidence>
<comment type="subcellular location">
    <subcellularLocation>
        <location evidence="1">Cell membrane</location>
        <topology evidence="1">Multi-pass membrane protein</topology>
    </subcellularLocation>
</comment>
<feature type="transmembrane region" description="Helical" evidence="8">
    <location>
        <begin position="221"/>
        <end position="239"/>
    </location>
</feature>
<evidence type="ECO:0000256" key="5">
    <source>
        <dbReference type="ARBA" id="ARBA00022989"/>
    </source>
</evidence>
<keyword evidence="6 8" id="KW-0472">Membrane</keyword>
<evidence type="ECO:0000256" key="4">
    <source>
        <dbReference type="ARBA" id="ARBA00022692"/>
    </source>
</evidence>
<accession>A2AX90</accession>
<dbReference type="EMBL" id="AM292349">
    <property type="protein sequence ID" value="CAL23161.1"/>
    <property type="molecule type" value="Genomic_DNA"/>
</dbReference>
<sequence>MRLIRKMKSDLVLTIEASDAVLAYPQPSFHQTFSFVVIFGQFFGIMPLHGVSRKNVQEIRLEWKSFRFVYAVYNIFGAFVMGLFCILKFALDGLMLDKTGICVSNVFDFVHFYYPVATMSFYVLNFFGSIQFIIISKHWVTIMKEWSFMEMSMRNYGSSINMKKRFVVMTSVIMTLALGNPYCFNSSVYKVFPVEHLLFIANAFITSQSCENATLYSGDEMYFRVAFPSVFTLIDYSLWKACFVEVRR</sequence>
<reference evidence="9" key="1">
    <citation type="submission" date="2006-07" db="EMBL/GenBank/DDBJ databases">
        <authorList>
            <person name="Abdel-latief M."/>
        </authorList>
    </citation>
    <scope>NUCLEOTIDE SEQUENCE</scope>
</reference>
<keyword evidence="7 9" id="KW-0675">Receptor</keyword>
<dbReference type="Pfam" id="PF06151">
    <property type="entry name" value="Trehalose_recp"/>
    <property type="match status" value="1"/>
</dbReference>
<evidence type="ECO:0000256" key="8">
    <source>
        <dbReference type="SAM" id="Phobius"/>
    </source>
</evidence>
<keyword evidence="4 8" id="KW-0812">Transmembrane</keyword>